<keyword evidence="1" id="KW-0812">Transmembrane</keyword>
<sequence length="280" mass="33279">MFKEYNAEITDENNGRYGMCDFLTRLEGKNKAKYKHFCMKLIRNIWLMSEQAEEDMEKTVRPNRDMTKNERCTNLNKWIYYYLKKVRAPEKMIKQIFYTTNNLIKMLPHYHHCKYESINNLFIKPQYMVKLSFLGDNLHTILEILSKKTHHHYDACVKYIHECANTYKKMKIDHCISYNEKDKKYVKTCAELDDFKDIYELRLSDVLGINKGALDLNKEMDVHIQLELEEEELPDVELDAEGNSDYLINFLQENLTKGAGITAGAGAFLFFMFRVNIYFM</sequence>
<keyword evidence="1" id="KW-1133">Transmembrane helix</keyword>
<dbReference type="EMBL" id="KQ234963">
    <property type="protein sequence ID" value="KMZ83186.1"/>
    <property type="molecule type" value="Genomic_DNA"/>
</dbReference>
<evidence type="ECO:0008006" key="4">
    <source>
        <dbReference type="Google" id="ProtNLM"/>
    </source>
</evidence>
<proteinExistence type="predicted"/>
<gene>
    <name evidence="2" type="ORF">PVBG_05791</name>
</gene>
<protein>
    <recommendedName>
        <fullName evidence="4">Variable surface protein</fullName>
    </recommendedName>
</protein>
<evidence type="ECO:0000313" key="3">
    <source>
        <dbReference type="Proteomes" id="UP000053327"/>
    </source>
</evidence>
<feature type="transmembrane region" description="Helical" evidence="1">
    <location>
        <begin position="258"/>
        <end position="279"/>
    </location>
</feature>
<accession>A0A0J9SKK1</accession>
<dbReference type="AlphaFoldDB" id="A0A0J9SKK1"/>
<evidence type="ECO:0000256" key="1">
    <source>
        <dbReference type="SAM" id="Phobius"/>
    </source>
</evidence>
<dbReference type="Proteomes" id="UP000053327">
    <property type="component" value="Unassembled WGS sequence"/>
</dbReference>
<evidence type="ECO:0000313" key="2">
    <source>
        <dbReference type="EMBL" id="KMZ83186.1"/>
    </source>
</evidence>
<organism evidence="2 3">
    <name type="scientific">Plasmodium vivax (strain Brazil I)</name>
    <dbReference type="NCBI Taxonomy" id="1033975"/>
    <lineage>
        <taxon>Eukaryota</taxon>
        <taxon>Sar</taxon>
        <taxon>Alveolata</taxon>
        <taxon>Apicomplexa</taxon>
        <taxon>Aconoidasida</taxon>
        <taxon>Haemosporida</taxon>
        <taxon>Plasmodiidae</taxon>
        <taxon>Plasmodium</taxon>
        <taxon>Plasmodium (Plasmodium)</taxon>
    </lineage>
</organism>
<dbReference type="OrthoDB" id="10478221at2759"/>
<keyword evidence="1" id="KW-0472">Membrane</keyword>
<reference evidence="2 3" key="1">
    <citation type="submission" date="2011-08" db="EMBL/GenBank/DDBJ databases">
        <title>The Genome Sequence of Plasmodium vivax Brazil I.</title>
        <authorList>
            <consortium name="The Broad Institute Genome Sequencing Platform"/>
            <consortium name="The Broad Institute Genome Sequencing Center for Infectious Disease"/>
            <person name="Neafsey D."/>
            <person name="Carlton J."/>
            <person name="Barnwell J."/>
            <person name="Collins W."/>
            <person name="Escalante A."/>
            <person name="Mullikin J."/>
            <person name="Saul A."/>
            <person name="Guigo R."/>
            <person name="Camara F."/>
            <person name="Young S.K."/>
            <person name="Zeng Q."/>
            <person name="Gargeya S."/>
            <person name="Fitzgerald M."/>
            <person name="Haas B."/>
            <person name="Abouelleil A."/>
            <person name="Alvarado L."/>
            <person name="Arachchi H.M."/>
            <person name="Berlin A."/>
            <person name="Brown A."/>
            <person name="Chapman S.B."/>
            <person name="Chen Z."/>
            <person name="Dunbar C."/>
            <person name="Freedman E."/>
            <person name="Gearin G."/>
            <person name="Gellesch M."/>
            <person name="Goldberg J."/>
            <person name="Griggs A."/>
            <person name="Gujja S."/>
            <person name="Heiman D."/>
            <person name="Howarth C."/>
            <person name="Larson L."/>
            <person name="Lui A."/>
            <person name="MacDonald P.J.P."/>
            <person name="Montmayeur A."/>
            <person name="Murphy C."/>
            <person name="Neiman D."/>
            <person name="Pearson M."/>
            <person name="Priest M."/>
            <person name="Roberts A."/>
            <person name="Saif S."/>
            <person name="Shea T."/>
            <person name="Shenoy N."/>
            <person name="Sisk P."/>
            <person name="Stolte C."/>
            <person name="Sykes S."/>
            <person name="Wortman J."/>
            <person name="Nusbaum C."/>
            <person name="Birren B."/>
        </authorList>
    </citation>
    <scope>NUCLEOTIDE SEQUENCE [LARGE SCALE GENOMIC DNA]</scope>
    <source>
        <strain evidence="2 3">Brazil I</strain>
    </source>
</reference>
<name>A0A0J9SKK1_PLAV1</name>